<evidence type="ECO:0000313" key="2">
    <source>
        <dbReference type="Proteomes" id="UP000095464"/>
    </source>
</evidence>
<dbReference type="EMBL" id="LNPX01000005">
    <property type="protein sequence ID" value="OEK58814.1"/>
    <property type="molecule type" value="Genomic_DNA"/>
</dbReference>
<protein>
    <submittedName>
        <fullName evidence="1">Uncharacterized protein</fullName>
    </submittedName>
</protein>
<dbReference type="AlphaFoldDB" id="A0AAP7IGB0"/>
<name>A0AAP7IGB0_9STAP</name>
<sequence>MAKQPRHIRVKGNDYLRLYDDKGDYSKDFDIPFMSRKDIEESIKELEAVDLMEVIVRDGVKYFRMLEPKTKDVPFNVLNK</sequence>
<evidence type="ECO:0000313" key="1">
    <source>
        <dbReference type="EMBL" id="OEK58814.1"/>
    </source>
</evidence>
<gene>
    <name evidence="1" type="ORF">ASS94_01285</name>
</gene>
<dbReference type="RefSeq" id="WP_069854390.1">
    <property type="nucleotide sequence ID" value="NZ_LNPX01000005.1"/>
</dbReference>
<dbReference type="Proteomes" id="UP000095464">
    <property type="component" value="Unassembled WGS sequence"/>
</dbReference>
<accession>A0AAP7IGB0</accession>
<organism evidence="1 2">
    <name type="scientific">Staphylococcus equorum</name>
    <dbReference type="NCBI Taxonomy" id="246432"/>
    <lineage>
        <taxon>Bacteria</taxon>
        <taxon>Bacillati</taxon>
        <taxon>Bacillota</taxon>
        <taxon>Bacilli</taxon>
        <taxon>Bacillales</taxon>
        <taxon>Staphylococcaceae</taxon>
        <taxon>Staphylococcus</taxon>
    </lineage>
</organism>
<proteinExistence type="predicted"/>
<reference evidence="2" key="1">
    <citation type="submission" date="2015-11" db="EMBL/GenBank/DDBJ databases">
        <title>Genomic diversity of Staphylococcus saprophyticus strains from urinary tract infections, animal surfaces, and fermented foods.</title>
        <authorList>
            <person name="Wolfe B.E."/>
        </authorList>
    </citation>
    <scope>NUCLEOTIDE SEQUENCE [LARGE SCALE GENOMIC DNA]</scope>
    <source>
        <strain evidence="2">738_7</strain>
    </source>
</reference>
<comment type="caution">
    <text evidence="1">The sequence shown here is derived from an EMBL/GenBank/DDBJ whole genome shotgun (WGS) entry which is preliminary data.</text>
</comment>